<feature type="compositionally biased region" description="Basic and acidic residues" evidence="1">
    <location>
        <begin position="1"/>
        <end position="26"/>
    </location>
</feature>
<sequence length="830" mass="94128">MHKPKHESYPRARDRDRDRFHDHDPYYFRGRRTAPNIQSLLQNPETEQLPSSSQPDGRVDNQDNDITSSLAANQSQIHPHKTRKKKHLPSSSPAPPTSNIQAEIQSSSSSSPSSPSKHQENKQGKHEMGGSKASVDGNQNLTIEGHTFYKASKSPLPPKNTLASIIPEAKAPAPAPIPAPAPAPAPAPSRIRPLTPLVNLRPPRVHQQPSKLRRSHSQDSLLSCEREYLSQIKQNPKPKEPEHKEPAPWGQGIPRPIPEPRSPDQGIKITSPENPPNDFTIPICEAWLHSLTEGNIRFPYGRIIHPTSSPNDPLSDTIFGLIIKLSIPSDKFYVFHCHDLIEFATTWLKEFQKVQNKYSPQLQSMNALTGGNFIPSTPIFYGVHDPHPTKGERDFIAPHVRGVWTDEKVEYNRATFLNKIFEECPSTEGKVNLAVMICLMTIYSPKEVTVITSLGELVDKSRESLFIPEGWVGRCLSDSGYSRLVNMADDFFKYVYMRFRRLHKISPMYEYTSLENRHEGLKPLAGAIFRRDGKEDVLGRKTPIHWKKMRSDDYLLLLRKCIIEGERNDARREQVRQSGTSTQYDAASNSQASSEWDSKASTTVENTQLSCCTIFPLGNVNITKELHDDHPHEDQLLWFLLTLYTPTLHTHLTPLLSAPQNAILTTPNITTGIHDLKAWLDPYIDSDDEEDQKSPPPSENPHFEKIFQMKKHKSTTSTTAPQTDATYKLYYQYFEAHIADGCHPVPTYGWEMYPHLVHFKAREGIPLPSPEIINLHRAIAIAATESGAWGVGDEIMAEEEKTWHQCCKTYEPHYCLISSMKFPERKEWKE</sequence>
<feature type="compositionally biased region" description="Basic residues" evidence="1">
    <location>
        <begin position="78"/>
        <end position="88"/>
    </location>
</feature>
<keyword evidence="3" id="KW-1185">Reference proteome</keyword>
<feature type="region of interest" description="Disordered" evidence="1">
    <location>
        <begin position="570"/>
        <end position="600"/>
    </location>
</feature>
<evidence type="ECO:0000313" key="2">
    <source>
        <dbReference type="EMBL" id="KAK6515229.1"/>
    </source>
</evidence>
<feature type="region of interest" description="Disordered" evidence="1">
    <location>
        <begin position="1"/>
        <end position="141"/>
    </location>
</feature>
<feature type="compositionally biased region" description="Polar residues" evidence="1">
    <location>
        <begin position="64"/>
        <end position="77"/>
    </location>
</feature>
<organism evidence="2 3">
    <name type="scientific">Arthrobotrys conoides</name>
    <dbReference type="NCBI Taxonomy" id="74498"/>
    <lineage>
        <taxon>Eukaryota</taxon>
        <taxon>Fungi</taxon>
        <taxon>Dikarya</taxon>
        <taxon>Ascomycota</taxon>
        <taxon>Pezizomycotina</taxon>
        <taxon>Orbiliomycetes</taxon>
        <taxon>Orbiliales</taxon>
        <taxon>Orbiliaceae</taxon>
        <taxon>Arthrobotrys</taxon>
    </lineage>
</organism>
<dbReference type="EMBL" id="JAVHJM010000004">
    <property type="protein sequence ID" value="KAK6515229.1"/>
    <property type="molecule type" value="Genomic_DNA"/>
</dbReference>
<feature type="compositionally biased region" description="Basic and acidic residues" evidence="1">
    <location>
        <begin position="117"/>
        <end position="129"/>
    </location>
</feature>
<feature type="compositionally biased region" description="Polar residues" evidence="1">
    <location>
        <begin position="576"/>
        <end position="600"/>
    </location>
</feature>
<feature type="compositionally biased region" description="Pro residues" evidence="1">
    <location>
        <begin position="173"/>
        <end position="187"/>
    </location>
</feature>
<dbReference type="Proteomes" id="UP001307849">
    <property type="component" value="Unassembled WGS sequence"/>
</dbReference>
<reference evidence="2 3" key="1">
    <citation type="submission" date="2019-10" db="EMBL/GenBank/DDBJ databases">
        <authorList>
            <person name="Palmer J.M."/>
        </authorList>
    </citation>
    <scope>NUCLEOTIDE SEQUENCE [LARGE SCALE GENOMIC DNA]</scope>
    <source>
        <strain evidence="2 3">TWF506</strain>
    </source>
</reference>
<protein>
    <submittedName>
        <fullName evidence="2">Uncharacterized protein</fullName>
    </submittedName>
</protein>
<feature type="compositionally biased region" description="Basic and acidic residues" evidence="1">
    <location>
        <begin position="237"/>
        <end position="246"/>
    </location>
</feature>
<gene>
    <name evidence="2" type="ORF">TWF506_007572</name>
</gene>
<name>A0AAN8PI32_9PEZI</name>
<feature type="region of interest" description="Disordered" evidence="1">
    <location>
        <begin position="173"/>
        <end position="220"/>
    </location>
</feature>
<accession>A0AAN8PI32</accession>
<dbReference type="AlphaFoldDB" id="A0AAN8PI32"/>
<evidence type="ECO:0000256" key="1">
    <source>
        <dbReference type="SAM" id="MobiDB-lite"/>
    </source>
</evidence>
<comment type="caution">
    <text evidence="2">The sequence shown here is derived from an EMBL/GenBank/DDBJ whole genome shotgun (WGS) entry which is preliminary data.</text>
</comment>
<proteinExistence type="predicted"/>
<feature type="region of interest" description="Disordered" evidence="1">
    <location>
        <begin position="233"/>
        <end position="277"/>
    </location>
</feature>
<feature type="compositionally biased region" description="Low complexity" evidence="1">
    <location>
        <begin position="106"/>
        <end position="116"/>
    </location>
</feature>
<feature type="compositionally biased region" description="Polar residues" evidence="1">
    <location>
        <begin position="35"/>
        <end position="55"/>
    </location>
</feature>
<evidence type="ECO:0000313" key="3">
    <source>
        <dbReference type="Proteomes" id="UP001307849"/>
    </source>
</evidence>